<dbReference type="InterPro" id="IPR025715">
    <property type="entry name" value="FoP_C"/>
</dbReference>
<keyword evidence="1" id="KW-0694">RNA-binding</keyword>
<evidence type="ECO:0000313" key="4">
    <source>
        <dbReference type="EMBL" id="CCI41571.1"/>
    </source>
</evidence>
<dbReference type="SMART" id="SM01218">
    <property type="entry name" value="FoP_duplication"/>
    <property type="match status" value="1"/>
</dbReference>
<organism evidence="4 5">
    <name type="scientific">Albugo candida</name>
    <dbReference type="NCBI Taxonomy" id="65357"/>
    <lineage>
        <taxon>Eukaryota</taxon>
        <taxon>Sar</taxon>
        <taxon>Stramenopiles</taxon>
        <taxon>Oomycota</taxon>
        <taxon>Peronosporomycetes</taxon>
        <taxon>Albuginales</taxon>
        <taxon>Albuginaceae</taxon>
        <taxon>Albugo</taxon>
    </lineage>
</organism>
<dbReference type="Pfam" id="PF13865">
    <property type="entry name" value="FoP_duplication"/>
    <property type="match status" value="1"/>
</dbReference>
<evidence type="ECO:0000256" key="2">
    <source>
        <dbReference type="SAM" id="MobiDB-lite"/>
    </source>
</evidence>
<feature type="compositionally biased region" description="Basic residues" evidence="2">
    <location>
        <begin position="98"/>
        <end position="108"/>
    </location>
</feature>
<feature type="compositionally biased region" description="Polar residues" evidence="2">
    <location>
        <begin position="174"/>
        <end position="189"/>
    </location>
</feature>
<reference evidence="4 5" key="1">
    <citation type="submission" date="2012-05" db="EMBL/GenBank/DDBJ databases">
        <title>Recombination and specialization in a pathogen metapopulation.</title>
        <authorList>
            <person name="Gardiner A."/>
            <person name="Kemen E."/>
            <person name="Schultz-Larsen T."/>
            <person name="MacLean D."/>
            <person name="Van Oosterhout C."/>
            <person name="Jones J.D.G."/>
        </authorList>
    </citation>
    <scope>NUCLEOTIDE SEQUENCE [LARGE SCALE GENOMIC DNA]</scope>
    <source>
        <strain evidence="4 5">Ac Nc2</strain>
    </source>
</reference>
<evidence type="ECO:0000256" key="1">
    <source>
        <dbReference type="ARBA" id="ARBA00022884"/>
    </source>
</evidence>
<keyword evidence="5" id="KW-1185">Reference proteome</keyword>
<proteinExistence type="predicted"/>
<dbReference type="OrthoDB" id="48682at2759"/>
<dbReference type="EMBL" id="CAIX01000021">
    <property type="protein sequence ID" value="CCI41571.1"/>
    <property type="molecule type" value="Genomic_DNA"/>
</dbReference>
<accession>A0A024G482</accession>
<feature type="compositionally biased region" description="Basic and acidic residues" evidence="2">
    <location>
        <begin position="111"/>
        <end position="149"/>
    </location>
</feature>
<evidence type="ECO:0000259" key="3">
    <source>
        <dbReference type="SMART" id="SM01218"/>
    </source>
</evidence>
<feature type="compositionally biased region" description="Polar residues" evidence="2">
    <location>
        <begin position="151"/>
        <end position="161"/>
    </location>
</feature>
<feature type="region of interest" description="Disordered" evidence="2">
    <location>
        <begin position="44"/>
        <end position="189"/>
    </location>
</feature>
<protein>
    <recommendedName>
        <fullName evidence="3">Chromatin target of PRMT1 protein C-terminal domain-containing protein</fullName>
    </recommendedName>
</protein>
<sequence length="189" mass="21165">MGKMDLAALLYNTANSSETRSKVCEFKEFNTYLRSHISIRIMARGGRSIRGGSNKRSNRNQSSGPYQSRKIQRDNQDDASRGRDRRPGRAGSNGGRGGRGRGRGRGGRQSRSAEDLDREMDKYWGKSEEHANKRLDGDMDEYWKHKDPESTTENSTKTEAQAQVVPESEDKQDATTTENGSTEIDITTA</sequence>
<dbReference type="AlphaFoldDB" id="A0A024G482"/>
<comment type="caution">
    <text evidence="4">The sequence shown here is derived from an EMBL/GenBank/DDBJ whole genome shotgun (WGS) entry which is preliminary data.</text>
</comment>
<gene>
    <name evidence="4" type="ORF">BN9_023550</name>
</gene>
<name>A0A024G482_9STRA</name>
<dbReference type="Proteomes" id="UP000053237">
    <property type="component" value="Unassembled WGS sequence"/>
</dbReference>
<feature type="domain" description="Chromatin target of PRMT1 protein C-terminal" evidence="3">
    <location>
        <begin position="51"/>
        <end position="149"/>
    </location>
</feature>
<dbReference type="GO" id="GO:0003723">
    <property type="term" value="F:RNA binding"/>
    <property type="evidence" value="ECO:0007669"/>
    <property type="project" value="UniProtKB-KW"/>
</dbReference>
<dbReference type="InParanoid" id="A0A024G482"/>
<evidence type="ECO:0000313" key="5">
    <source>
        <dbReference type="Proteomes" id="UP000053237"/>
    </source>
</evidence>
<feature type="compositionally biased region" description="Basic and acidic residues" evidence="2">
    <location>
        <begin position="71"/>
        <end position="87"/>
    </location>
</feature>